<protein>
    <submittedName>
        <fullName evidence="2">Uncharacterized protein</fullName>
    </submittedName>
</protein>
<feature type="compositionally biased region" description="Low complexity" evidence="1">
    <location>
        <begin position="61"/>
        <end position="72"/>
    </location>
</feature>
<accession>A0A6J4S9I8</accession>
<feature type="compositionally biased region" description="Pro residues" evidence="1">
    <location>
        <begin position="112"/>
        <end position="122"/>
    </location>
</feature>
<feature type="compositionally biased region" description="Low complexity" evidence="1">
    <location>
        <begin position="11"/>
        <end position="25"/>
    </location>
</feature>
<name>A0A6J4S9I8_9ACTN</name>
<organism evidence="2">
    <name type="scientific">uncultured Solirubrobacterales bacterium</name>
    <dbReference type="NCBI Taxonomy" id="768556"/>
    <lineage>
        <taxon>Bacteria</taxon>
        <taxon>Bacillati</taxon>
        <taxon>Actinomycetota</taxon>
        <taxon>Thermoleophilia</taxon>
        <taxon>Solirubrobacterales</taxon>
        <taxon>environmental samples</taxon>
    </lineage>
</organism>
<feature type="compositionally biased region" description="Basic residues" evidence="1">
    <location>
        <begin position="163"/>
        <end position="173"/>
    </location>
</feature>
<feature type="region of interest" description="Disordered" evidence="1">
    <location>
        <begin position="1"/>
        <end position="188"/>
    </location>
</feature>
<feature type="compositionally biased region" description="Basic residues" evidence="1">
    <location>
        <begin position="1"/>
        <end position="10"/>
    </location>
</feature>
<evidence type="ECO:0000313" key="2">
    <source>
        <dbReference type="EMBL" id="CAA9488023.1"/>
    </source>
</evidence>
<gene>
    <name evidence="2" type="ORF">AVDCRST_MAG17-602</name>
</gene>
<sequence length="188" mass="19832">CRSRRCRRRPSGPCSRECAPGRSSPAPIPPRRVRARCWPPIAAAVAPASTPSRGPGTDTRAPAGPGSSPGASCVRSSRCWRPASGRRRRRRRASSAGRSASTARSASARPVAPSPRPRPKPASRPLVVAAPPRRAIPTARASCATARGGPGCASSAASTTTRRPWRRPGRRRPTAPSARPPWPGRRPT</sequence>
<feature type="compositionally biased region" description="Basic residues" evidence="1">
    <location>
        <begin position="84"/>
        <end position="93"/>
    </location>
</feature>
<dbReference type="EMBL" id="CADCVV010000044">
    <property type="protein sequence ID" value="CAA9488023.1"/>
    <property type="molecule type" value="Genomic_DNA"/>
</dbReference>
<feature type="non-terminal residue" evidence="2">
    <location>
        <position position="1"/>
    </location>
</feature>
<dbReference type="AlphaFoldDB" id="A0A6J4S9I8"/>
<feature type="compositionally biased region" description="Pro residues" evidence="1">
    <location>
        <begin position="178"/>
        <end position="188"/>
    </location>
</feature>
<evidence type="ECO:0000256" key="1">
    <source>
        <dbReference type="SAM" id="MobiDB-lite"/>
    </source>
</evidence>
<feature type="non-terminal residue" evidence="2">
    <location>
        <position position="188"/>
    </location>
</feature>
<feature type="compositionally biased region" description="Low complexity" evidence="1">
    <location>
        <begin position="152"/>
        <end position="162"/>
    </location>
</feature>
<feature type="compositionally biased region" description="Low complexity" evidence="1">
    <location>
        <begin position="94"/>
        <end position="111"/>
    </location>
</feature>
<feature type="compositionally biased region" description="Low complexity" evidence="1">
    <location>
        <begin position="123"/>
        <end position="141"/>
    </location>
</feature>
<proteinExistence type="predicted"/>
<reference evidence="2" key="1">
    <citation type="submission" date="2020-02" db="EMBL/GenBank/DDBJ databases">
        <authorList>
            <person name="Meier V. D."/>
        </authorList>
    </citation>
    <scope>NUCLEOTIDE SEQUENCE</scope>
    <source>
        <strain evidence="2">AVDCRST_MAG17</strain>
    </source>
</reference>